<feature type="compositionally biased region" description="Low complexity" evidence="1">
    <location>
        <begin position="63"/>
        <end position="83"/>
    </location>
</feature>
<reference evidence="3" key="1">
    <citation type="journal article" date="2014" name="Proc. Natl. Acad. Sci. U.S.A.">
        <title>Extensive sampling of basidiomycete genomes demonstrates inadequacy of the white-rot/brown-rot paradigm for wood decay fungi.</title>
        <authorList>
            <person name="Riley R."/>
            <person name="Salamov A.A."/>
            <person name="Brown D.W."/>
            <person name="Nagy L.G."/>
            <person name="Floudas D."/>
            <person name="Held B.W."/>
            <person name="Levasseur A."/>
            <person name="Lombard V."/>
            <person name="Morin E."/>
            <person name="Otillar R."/>
            <person name="Lindquist E.A."/>
            <person name="Sun H."/>
            <person name="LaButti K.M."/>
            <person name="Schmutz J."/>
            <person name="Jabbour D."/>
            <person name="Luo H."/>
            <person name="Baker S.E."/>
            <person name="Pisabarro A.G."/>
            <person name="Walton J.D."/>
            <person name="Blanchette R.A."/>
            <person name="Henrissat B."/>
            <person name="Martin F."/>
            <person name="Cullen D."/>
            <person name="Hibbett D.S."/>
            <person name="Grigoriev I.V."/>
        </authorList>
    </citation>
    <scope>NUCLEOTIDE SEQUENCE [LARGE SCALE GENOMIC DNA]</scope>
    <source>
        <strain evidence="3">CBS 339.88</strain>
    </source>
</reference>
<feature type="compositionally biased region" description="Polar residues" evidence="1">
    <location>
        <begin position="24"/>
        <end position="44"/>
    </location>
</feature>
<gene>
    <name evidence="2" type="ORF">GALMADRAFT_1155276</name>
</gene>
<dbReference type="AlphaFoldDB" id="A0A067S985"/>
<proteinExistence type="predicted"/>
<feature type="compositionally biased region" description="Polar residues" evidence="1">
    <location>
        <begin position="1"/>
        <end position="11"/>
    </location>
</feature>
<feature type="compositionally biased region" description="Basic and acidic residues" evidence="1">
    <location>
        <begin position="45"/>
        <end position="62"/>
    </location>
</feature>
<feature type="region of interest" description="Disordered" evidence="1">
    <location>
        <begin position="1"/>
        <end position="105"/>
    </location>
</feature>
<dbReference type="HOGENOM" id="CLU_2109237_0_0_1"/>
<accession>A0A067S985</accession>
<organism evidence="2 3">
    <name type="scientific">Galerina marginata (strain CBS 339.88)</name>
    <dbReference type="NCBI Taxonomy" id="685588"/>
    <lineage>
        <taxon>Eukaryota</taxon>
        <taxon>Fungi</taxon>
        <taxon>Dikarya</taxon>
        <taxon>Basidiomycota</taxon>
        <taxon>Agaricomycotina</taxon>
        <taxon>Agaricomycetes</taxon>
        <taxon>Agaricomycetidae</taxon>
        <taxon>Agaricales</taxon>
        <taxon>Agaricineae</taxon>
        <taxon>Strophariaceae</taxon>
        <taxon>Galerina</taxon>
    </lineage>
</organism>
<feature type="compositionally biased region" description="Polar residues" evidence="1">
    <location>
        <begin position="84"/>
        <end position="95"/>
    </location>
</feature>
<dbReference type="Proteomes" id="UP000027222">
    <property type="component" value="Unassembled WGS sequence"/>
</dbReference>
<name>A0A067S985_GALM3</name>
<evidence type="ECO:0000313" key="2">
    <source>
        <dbReference type="EMBL" id="KDR66492.1"/>
    </source>
</evidence>
<protein>
    <submittedName>
        <fullName evidence="2">Uncharacterized protein</fullName>
    </submittedName>
</protein>
<sequence>MTDGQSQTPKSPSKGFLKRPKNWFKTTFSSPHSRPTSPQPSASELDNRGEELSFVQHADHRTSIPIQLSRSQPSSSSSGLTGSAVAQDQHNTPTQDGGALRNRPVVLYQLQRTSL</sequence>
<keyword evidence="3" id="KW-1185">Reference proteome</keyword>
<evidence type="ECO:0000256" key="1">
    <source>
        <dbReference type="SAM" id="MobiDB-lite"/>
    </source>
</evidence>
<dbReference type="EMBL" id="KL142423">
    <property type="protein sequence ID" value="KDR66492.1"/>
    <property type="molecule type" value="Genomic_DNA"/>
</dbReference>
<evidence type="ECO:0000313" key="3">
    <source>
        <dbReference type="Proteomes" id="UP000027222"/>
    </source>
</evidence>